<dbReference type="InterPro" id="IPR024628">
    <property type="entry name" value="Sulfotransferase_Stf0_dom"/>
</dbReference>
<organism evidence="2 3">
    <name type="scientific">Alteromonas salexigens</name>
    <dbReference type="NCBI Taxonomy" id="2982530"/>
    <lineage>
        <taxon>Bacteria</taxon>
        <taxon>Pseudomonadati</taxon>
        <taxon>Pseudomonadota</taxon>
        <taxon>Gammaproteobacteria</taxon>
        <taxon>Alteromonadales</taxon>
        <taxon>Alteromonadaceae</taxon>
        <taxon>Alteromonas/Salinimonas group</taxon>
        <taxon>Alteromonas</taxon>
    </lineage>
</organism>
<dbReference type="SUPFAM" id="SSF52540">
    <property type="entry name" value="P-loop containing nucleoside triphosphate hydrolases"/>
    <property type="match status" value="1"/>
</dbReference>
<dbReference type="InterPro" id="IPR027417">
    <property type="entry name" value="P-loop_NTPase"/>
</dbReference>
<dbReference type="Pfam" id="PF09037">
    <property type="entry name" value="Sulphotransf"/>
    <property type="match status" value="1"/>
</dbReference>
<keyword evidence="3" id="KW-1185">Reference proteome</keyword>
<protein>
    <submittedName>
        <fullName evidence="2">Stf0 family sulfotransferase</fullName>
    </submittedName>
</protein>
<dbReference type="RefSeq" id="WP_262996435.1">
    <property type="nucleotide sequence ID" value="NZ_JAOTJC010000016.1"/>
</dbReference>
<comment type="caution">
    <text evidence="2">The sequence shown here is derived from an EMBL/GenBank/DDBJ whole genome shotgun (WGS) entry which is preliminary data.</text>
</comment>
<gene>
    <name evidence="2" type="ORF">OCL06_16070</name>
</gene>
<dbReference type="EMBL" id="JAOTJC010000016">
    <property type="protein sequence ID" value="MCU7556109.1"/>
    <property type="molecule type" value="Genomic_DNA"/>
</dbReference>
<dbReference type="Gene3D" id="3.40.50.300">
    <property type="entry name" value="P-loop containing nucleotide triphosphate hydrolases"/>
    <property type="match status" value="1"/>
</dbReference>
<proteinExistence type="predicted"/>
<feature type="domain" description="Sulphotransferase Stf0" evidence="1">
    <location>
        <begin position="27"/>
        <end position="240"/>
    </location>
</feature>
<dbReference type="Proteomes" id="UP001209257">
    <property type="component" value="Unassembled WGS sequence"/>
</dbReference>
<sequence length="265" mass="30103">MSFTLYEDQFDSRHDYTHDTPADKTLVIASTVRSGSHMLGHALHATGAFGFPLEYAHPKNLAEWQKRFGVTNSEAAFEQLLKTRTSENGVFGIKIHYRHLNTLGGLKGLLSRFPDPHFVLLTRDDLVAQAVSLSIARQTGNWISGQADNNKPVTYSYNDIADSMRRVILDNASWQYLLAANGVKSLAMQFSEVQSNTRHAITRIADFMNVEIDPQTVPTTPVTQAQKNSVNQTWIERFIEESQPDEELLEYHREQLTRRLLRKLT</sequence>
<evidence type="ECO:0000259" key="1">
    <source>
        <dbReference type="Pfam" id="PF09037"/>
    </source>
</evidence>
<evidence type="ECO:0000313" key="2">
    <source>
        <dbReference type="EMBL" id="MCU7556109.1"/>
    </source>
</evidence>
<name>A0ABT2VW90_9ALTE</name>
<evidence type="ECO:0000313" key="3">
    <source>
        <dbReference type="Proteomes" id="UP001209257"/>
    </source>
</evidence>
<reference evidence="3" key="1">
    <citation type="submission" date="2023-07" db="EMBL/GenBank/DDBJ databases">
        <title>Study on multiphase classification of strain Alteromonas salexigens isolated from the Yellow Sea.</title>
        <authorList>
            <person name="Sun L."/>
        </authorList>
    </citation>
    <scope>NUCLEOTIDE SEQUENCE [LARGE SCALE GENOMIC DNA]</scope>
    <source>
        <strain evidence="3">ASW11-19</strain>
    </source>
</reference>
<accession>A0ABT2VW90</accession>